<accession>A0A2R3QWW3</accession>
<proteinExistence type="predicted"/>
<name>A0A2R3QWW3_ECTME</name>
<sequence>MPVISELFMNASSQLSHPLRSQRLNQVTHEPHSKLDNLVKSHDPFGSPERFSHFVAAQYLFQRDLEKLYNDPELTKLVPDLPQRCRVDQARLDLADLNRALPEGDDSIRNKTMGTGEALAWLFVSEGSKLGAAFLLKRMPALGLSETFGARHLGEPAGGRAQGWKAFTAVLDSVELDAEQERLAEAAAIAAFERFTVHLERCFA</sequence>
<gene>
    <name evidence="1" type="ORF">C7A17_11090</name>
</gene>
<dbReference type="Proteomes" id="UP000238327">
    <property type="component" value="Chromosome"/>
</dbReference>
<dbReference type="GO" id="GO:0004392">
    <property type="term" value="F:heme oxygenase (decyclizing) activity"/>
    <property type="evidence" value="ECO:0007669"/>
    <property type="project" value="InterPro"/>
</dbReference>
<dbReference type="InterPro" id="IPR016053">
    <property type="entry name" value="Haem_Oase-like"/>
</dbReference>
<reference evidence="1 2" key="1">
    <citation type="submission" date="2018-03" db="EMBL/GenBank/DDBJ databases">
        <title>Complete genome sequence and methylome analysis of Pseudomonas mendocina NEB 698.</title>
        <authorList>
            <person name="Morgan R.D."/>
        </authorList>
    </citation>
    <scope>NUCLEOTIDE SEQUENCE [LARGE SCALE GENOMIC DNA]</scope>
    <source>
        <strain evidence="1 2">NEB698</strain>
    </source>
</reference>
<dbReference type="SUPFAM" id="SSF48613">
    <property type="entry name" value="Heme oxygenase-like"/>
    <property type="match status" value="1"/>
</dbReference>
<dbReference type="Pfam" id="PF01126">
    <property type="entry name" value="Heme_oxygenase"/>
    <property type="match status" value="1"/>
</dbReference>
<dbReference type="AlphaFoldDB" id="A0A2R3QWW3"/>
<dbReference type="EMBL" id="CP027657">
    <property type="protein sequence ID" value="AVO56265.1"/>
    <property type="molecule type" value="Genomic_DNA"/>
</dbReference>
<evidence type="ECO:0000313" key="1">
    <source>
        <dbReference type="EMBL" id="AVO56265.1"/>
    </source>
</evidence>
<dbReference type="InterPro" id="IPR016084">
    <property type="entry name" value="Haem_Oase-like_multi-hlx"/>
</dbReference>
<organism evidence="1 2">
    <name type="scientific">Ectopseudomonas mendocina</name>
    <name type="common">Pseudomonas mendocina</name>
    <dbReference type="NCBI Taxonomy" id="300"/>
    <lineage>
        <taxon>Bacteria</taxon>
        <taxon>Pseudomonadati</taxon>
        <taxon>Pseudomonadota</taxon>
        <taxon>Gammaproteobacteria</taxon>
        <taxon>Pseudomonadales</taxon>
        <taxon>Pseudomonadaceae</taxon>
        <taxon>Ectopseudomonas</taxon>
    </lineage>
</organism>
<protein>
    <submittedName>
        <fullName evidence="1">Biliverdin-producing heme oxygenase</fullName>
    </submittedName>
</protein>
<dbReference type="Gene3D" id="1.20.910.10">
    <property type="entry name" value="Heme oxygenase-like"/>
    <property type="match status" value="1"/>
</dbReference>
<dbReference type="OrthoDB" id="9149607at2"/>
<dbReference type="GO" id="GO:0006788">
    <property type="term" value="P:heme oxidation"/>
    <property type="evidence" value="ECO:0007669"/>
    <property type="project" value="InterPro"/>
</dbReference>
<evidence type="ECO:0000313" key="2">
    <source>
        <dbReference type="Proteomes" id="UP000238327"/>
    </source>
</evidence>
<dbReference type="CDD" id="cd19166">
    <property type="entry name" value="HemeO-bac"/>
    <property type="match status" value="1"/>
</dbReference>